<evidence type="ECO:0000259" key="7">
    <source>
        <dbReference type="Pfam" id="PF01850"/>
    </source>
</evidence>
<keyword evidence="3 6" id="KW-0479">Metal-binding</keyword>
<feature type="domain" description="PIN" evidence="7">
    <location>
        <begin position="5"/>
        <end position="122"/>
    </location>
</feature>
<dbReference type="InterPro" id="IPR051619">
    <property type="entry name" value="TypeII_TA_RNase_PINc/VapC"/>
</dbReference>
<keyword evidence="9" id="KW-1185">Reference proteome</keyword>
<dbReference type="GO" id="GO:0004540">
    <property type="term" value="F:RNA nuclease activity"/>
    <property type="evidence" value="ECO:0007669"/>
    <property type="project" value="InterPro"/>
</dbReference>
<dbReference type="PANTHER" id="PTHR35901">
    <property type="entry name" value="RIBONUCLEASE VAPC3"/>
    <property type="match status" value="1"/>
</dbReference>
<comment type="similarity">
    <text evidence="6">Belongs to the PINc/VapC protein family.</text>
</comment>
<dbReference type="GO" id="GO:0000287">
    <property type="term" value="F:magnesium ion binding"/>
    <property type="evidence" value="ECO:0007669"/>
    <property type="project" value="UniProtKB-UniRule"/>
</dbReference>
<dbReference type="EC" id="3.1.-.-" evidence="6"/>
<dbReference type="STRING" id="909626.AQJ91_33790"/>
<dbReference type="SUPFAM" id="SSF88723">
    <property type="entry name" value="PIN domain-like"/>
    <property type="match status" value="1"/>
</dbReference>
<dbReference type="InterPro" id="IPR022907">
    <property type="entry name" value="VapC_family"/>
</dbReference>
<gene>
    <name evidence="6" type="primary">vapC</name>
    <name evidence="8" type="ORF">AQJ91_33790</name>
</gene>
<evidence type="ECO:0000256" key="6">
    <source>
        <dbReference type="HAMAP-Rule" id="MF_00265"/>
    </source>
</evidence>
<keyword evidence="1 6" id="KW-1277">Toxin-antitoxin system</keyword>
<keyword evidence="2 6" id="KW-0540">Nuclease</keyword>
<dbReference type="Pfam" id="PF01850">
    <property type="entry name" value="PIN"/>
    <property type="match status" value="1"/>
</dbReference>
<dbReference type="RefSeq" id="WP_067029243.1">
    <property type="nucleotide sequence ID" value="NZ_KQ949102.1"/>
</dbReference>
<dbReference type="Gene3D" id="3.40.50.1010">
    <property type="entry name" value="5'-nuclease"/>
    <property type="match status" value="1"/>
</dbReference>
<dbReference type="InterPro" id="IPR002716">
    <property type="entry name" value="PIN_dom"/>
</dbReference>
<evidence type="ECO:0000256" key="1">
    <source>
        <dbReference type="ARBA" id="ARBA00022649"/>
    </source>
</evidence>
<keyword evidence="6" id="KW-0800">Toxin</keyword>
<dbReference type="GO" id="GO:0016787">
    <property type="term" value="F:hydrolase activity"/>
    <property type="evidence" value="ECO:0007669"/>
    <property type="project" value="UniProtKB-KW"/>
</dbReference>
<comment type="cofactor">
    <cofactor evidence="6">
        <name>Mg(2+)</name>
        <dbReference type="ChEBI" id="CHEBI:18420"/>
    </cofactor>
</comment>
<dbReference type="HAMAP" id="MF_00265">
    <property type="entry name" value="VapC_Nob1"/>
    <property type="match status" value="1"/>
</dbReference>
<evidence type="ECO:0000313" key="9">
    <source>
        <dbReference type="Proteomes" id="UP000053260"/>
    </source>
</evidence>
<evidence type="ECO:0000313" key="8">
    <source>
        <dbReference type="EMBL" id="KUO16746.1"/>
    </source>
</evidence>
<dbReference type="GO" id="GO:0090729">
    <property type="term" value="F:toxin activity"/>
    <property type="evidence" value="ECO:0007669"/>
    <property type="project" value="UniProtKB-KW"/>
</dbReference>
<sequence length="136" mass="14625">MSETVVMDCSALVHFLTNHDPLGLAVRTRVGAADVVAVPTLIDYGIQSALLGMRRGGKLTAREVAKAVDAYRQLQLVRHETLFLWDRVQALHGNLSAYDAQYVALAEALAATLITSDARIERSGAAKCGIEVFGSN</sequence>
<evidence type="ECO:0000256" key="3">
    <source>
        <dbReference type="ARBA" id="ARBA00022723"/>
    </source>
</evidence>
<keyword evidence="5 6" id="KW-0460">Magnesium</keyword>
<protein>
    <recommendedName>
        <fullName evidence="6">Ribonuclease VapC</fullName>
        <shortName evidence="6">RNase VapC</shortName>
        <ecNumber evidence="6">3.1.-.-</ecNumber>
    </recommendedName>
    <alternativeName>
        <fullName evidence="6">Toxin VapC</fullName>
    </alternativeName>
</protein>
<dbReference type="OrthoDB" id="4377304at2"/>
<proteinExistence type="inferred from homology"/>
<dbReference type="InterPro" id="IPR029060">
    <property type="entry name" value="PIN-like_dom_sf"/>
</dbReference>
<evidence type="ECO:0000256" key="4">
    <source>
        <dbReference type="ARBA" id="ARBA00022801"/>
    </source>
</evidence>
<dbReference type="InterPro" id="IPR044153">
    <property type="entry name" value="PIN_Pae0151-like"/>
</dbReference>
<keyword evidence="4 6" id="KW-0378">Hydrolase</keyword>
<dbReference type="CDD" id="cd09873">
    <property type="entry name" value="PIN_Pae0151-like"/>
    <property type="match status" value="1"/>
</dbReference>
<comment type="function">
    <text evidence="6">Toxic component of a toxin-antitoxin (TA) system. An RNase.</text>
</comment>
<evidence type="ECO:0000256" key="2">
    <source>
        <dbReference type="ARBA" id="ARBA00022722"/>
    </source>
</evidence>
<evidence type="ECO:0000256" key="5">
    <source>
        <dbReference type="ARBA" id="ARBA00022842"/>
    </source>
</evidence>
<accession>A0A117RZ78</accession>
<feature type="binding site" evidence="6">
    <location>
        <position position="99"/>
    </location>
    <ligand>
        <name>Mg(2+)</name>
        <dbReference type="ChEBI" id="CHEBI:18420"/>
    </ligand>
</feature>
<dbReference type="PANTHER" id="PTHR35901:SF1">
    <property type="entry name" value="EXONUCLEASE VAPC9"/>
    <property type="match status" value="1"/>
</dbReference>
<name>A0A117RZ78_9ACTN</name>
<reference evidence="8 9" key="1">
    <citation type="submission" date="2015-10" db="EMBL/GenBank/DDBJ databases">
        <title>Draft genome sequence of Streptomyces sp. RV15, isolated from a marine sponge.</title>
        <authorList>
            <person name="Ruckert C."/>
            <person name="Abdelmohsen U.R."/>
            <person name="Winkler A."/>
            <person name="Hentschel U."/>
            <person name="Kalinowski J."/>
            <person name="Kampfer P."/>
            <person name="Glaeser S."/>
        </authorList>
    </citation>
    <scope>NUCLEOTIDE SEQUENCE [LARGE SCALE GENOMIC DNA]</scope>
    <source>
        <strain evidence="8 9">RV15</strain>
    </source>
</reference>
<feature type="binding site" evidence="6">
    <location>
        <position position="8"/>
    </location>
    <ligand>
        <name>Mg(2+)</name>
        <dbReference type="ChEBI" id="CHEBI:18420"/>
    </ligand>
</feature>
<organism evidence="8 9">
    <name type="scientific">Streptomyces dysideae</name>
    <dbReference type="NCBI Taxonomy" id="909626"/>
    <lineage>
        <taxon>Bacteria</taxon>
        <taxon>Bacillati</taxon>
        <taxon>Actinomycetota</taxon>
        <taxon>Actinomycetes</taxon>
        <taxon>Kitasatosporales</taxon>
        <taxon>Streptomycetaceae</taxon>
        <taxon>Streptomyces</taxon>
    </lineage>
</organism>
<dbReference type="EMBL" id="LMXB01000083">
    <property type="protein sequence ID" value="KUO16746.1"/>
    <property type="molecule type" value="Genomic_DNA"/>
</dbReference>
<dbReference type="Proteomes" id="UP000053260">
    <property type="component" value="Unassembled WGS sequence"/>
</dbReference>
<dbReference type="AlphaFoldDB" id="A0A117RZ78"/>
<comment type="caution">
    <text evidence="8">The sequence shown here is derived from an EMBL/GenBank/DDBJ whole genome shotgun (WGS) entry which is preliminary data.</text>
</comment>